<dbReference type="FunFam" id="3.20.20.80:FF:000004">
    <property type="entry name" value="Beta-glucosidase 6-phospho-beta-glucosidase"/>
    <property type="match status" value="1"/>
</dbReference>
<organism evidence="5 6">
    <name type="scientific">Streptococcus henryi</name>
    <dbReference type="NCBI Taxonomy" id="439219"/>
    <lineage>
        <taxon>Bacteria</taxon>
        <taxon>Bacillati</taxon>
        <taxon>Bacillota</taxon>
        <taxon>Bacilli</taxon>
        <taxon>Lactobacillales</taxon>
        <taxon>Streptococcaceae</taxon>
        <taxon>Streptococcus</taxon>
    </lineage>
</organism>
<dbReference type="PANTHER" id="PTHR10353">
    <property type="entry name" value="GLYCOSYL HYDROLASE"/>
    <property type="match status" value="1"/>
</dbReference>
<dbReference type="PRINTS" id="PR00131">
    <property type="entry name" value="GLHYDRLASE1"/>
</dbReference>
<accession>A0A1G6ARL6</accession>
<proteinExistence type="inferred from homology"/>
<evidence type="ECO:0000256" key="4">
    <source>
        <dbReference type="RuleBase" id="RU003690"/>
    </source>
</evidence>
<dbReference type="SUPFAM" id="SSF51445">
    <property type="entry name" value="(Trans)glycosidases"/>
    <property type="match status" value="1"/>
</dbReference>
<sequence length="468" mass="53549">MKDKFFWGASTAANQVEGGWNQDGKGVSVIDVLAQTTGHREETRGVQEGRYYSSHTAVDFYNHYEEDIAMMAEMGLNSYRMSIAWTRIYPTGLETEPNEAGLAFYDKVFNLLAKYGIEPIVTISHYEPPFELALRGGWSKRDMIDLYLKYCQTIFERYKDKVKYWITFNEINCMLVPFGIMTAGGVFSPIRSEENTLQLRLQCLHHQFVASAKAVVLAKSINPDFQMGCMIASMLNYPLTPNPEDVRLADKENLIKNMFCSDVMIKGAYPYYIKEYFAENHIQLDVEEEDLDIIKKGTVDFYSCSYYMSSCIGIDPDAKTVSGNLLSGLKNPYLVESEFGWQIDPKGMEIFLHRVYDRYQLPIMIVENGLGAKDELVDGQIHDDYRIAYLKEHIKTLKNVIAQGVDVIGYLPWSAIDLMALSTGTIDKRYGFIYVDVDSEGKGSFKRYRKDSFYWYKDVIASNGENLD</sequence>
<dbReference type="Pfam" id="PF00232">
    <property type="entry name" value="Glyco_hydro_1"/>
    <property type="match status" value="1"/>
</dbReference>
<evidence type="ECO:0000313" key="5">
    <source>
        <dbReference type="EMBL" id="SDB11009.1"/>
    </source>
</evidence>
<dbReference type="Proteomes" id="UP000182508">
    <property type="component" value="Unassembled WGS sequence"/>
</dbReference>
<dbReference type="InterPro" id="IPR001360">
    <property type="entry name" value="Glyco_hydro_1"/>
</dbReference>
<evidence type="ECO:0000256" key="1">
    <source>
        <dbReference type="ARBA" id="ARBA00010838"/>
    </source>
</evidence>
<evidence type="ECO:0000256" key="3">
    <source>
        <dbReference type="ARBA" id="ARBA00023295"/>
    </source>
</evidence>
<evidence type="ECO:0000313" key="6">
    <source>
        <dbReference type="Proteomes" id="UP000182508"/>
    </source>
</evidence>
<dbReference type="PANTHER" id="PTHR10353:SF296">
    <property type="entry name" value="6-PHOSPHO-BETA-GLUCOSIDASE"/>
    <property type="match status" value="1"/>
</dbReference>
<dbReference type="GO" id="GO:0016052">
    <property type="term" value="P:carbohydrate catabolic process"/>
    <property type="evidence" value="ECO:0007669"/>
    <property type="project" value="TreeGrafter"/>
</dbReference>
<dbReference type="InterPro" id="IPR033132">
    <property type="entry name" value="GH_1_N_CS"/>
</dbReference>
<dbReference type="STRING" id="439219.SAMN02910293_00576"/>
<dbReference type="Gene3D" id="3.20.20.80">
    <property type="entry name" value="Glycosidases"/>
    <property type="match status" value="1"/>
</dbReference>
<dbReference type="PROSITE" id="PS00653">
    <property type="entry name" value="GLYCOSYL_HYDROL_F1_2"/>
    <property type="match status" value="1"/>
</dbReference>
<keyword evidence="3" id="KW-0326">Glycosidase</keyword>
<reference evidence="5 6" key="1">
    <citation type="submission" date="2016-10" db="EMBL/GenBank/DDBJ databases">
        <authorList>
            <person name="de Groot N.N."/>
        </authorList>
    </citation>
    <scope>NUCLEOTIDE SEQUENCE [LARGE SCALE GENOMIC DNA]</scope>
    <source>
        <strain evidence="5 6">A-4</strain>
    </source>
</reference>
<dbReference type="eggNOG" id="COG2723">
    <property type="taxonomic scope" value="Bacteria"/>
</dbReference>
<dbReference type="RefSeq" id="WP_074485409.1">
    <property type="nucleotide sequence ID" value="NZ_FMXP01000006.1"/>
</dbReference>
<comment type="similarity">
    <text evidence="1 4">Belongs to the glycosyl hydrolase 1 family.</text>
</comment>
<protein>
    <submittedName>
        <fullName evidence="5">6-phospho-beta-glucosidase</fullName>
    </submittedName>
</protein>
<dbReference type="GO" id="GO:0008422">
    <property type="term" value="F:beta-glucosidase activity"/>
    <property type="evidence" value="ECO:0007669"/>
    <property type="project" value="TreeGrafter"/>
</dbReference>
<dbReference type="EMBL" id="FMXP01000006">
    <property type="protein sequence ID" value="SDB11009.1"/>
    <property type="molecule type" value="Genomic_DNA"/>
</dbReference>
<dbReference type="AlphaFoldDB" id="A0A1G6ARL6"/>
<keyword evidence="6" id="KW-1185">Reference proteome</keyword>
<dbReference type="InterPro" id="IPR017853">
    <property type="entry name" value="GH"/>
</dbReference>
<dbReference type="GO" id="GO:0005829">
    <property type="term" value="C:cytosol"/>
    <property type="evidence" value="ECO:0007669"/>
    <property type="project" value="TreeGrafter"/>
</dbReference>
<name>A0A1G6ARL6_9STRE</name>
<gene>
    <name evidence="5" type="ORF">SAMN02910293_00576</name>
</gene>
<evidence type="ECO:0000256" key="2">
    <source>
        <dbReference type="ARBA" id="ARBA00022801"/>
    </source>
</evidence>
<keyword evidence="2" id="KW-0378">Hydrolase</keyword>